<dbReference type="STRING" id="121224.E0W278"/>
<dbReference type="Gene3D" id="2.120.10.80">
    <property type="entry name" value="Kelch-type beta propeller"/>
    <property type="match status" value="1"/>
</dbReference>
<evidence type="ECO:0000313" key="3">
    <source>
        <dbReference type="EMBL" id="EEB19734.1"/>
    </source>
</evidence>
<reference evidence="3" key="1">
    <citation type="submission" date="2007-04" db="EMBL/GenBank/DDBJ databases">
        <title>Annotation of Pediculus humanus corporis strain USDA.</title>
        <authorList>
            <person name="Kirkness E."/>
            <person name="Hannick L."/>
            <person name="Hass B."/>
            <person name="Bruggner R."/>
            <person name="Lawson D."/>
            <person name="Bidwell S."/>
            <person name="Joardar V."/>
            <person name="Caler E."/>
            <person name="Walenz B."/>
            <person name="Inman J."/>
            <person name="Schobel S."/>
            <person name="Galinsky K."/>
            <person name="Amedeo P."/>
            <person name="Strausberg R."/>
        </authorList>
    </citation>
    <scope>NUCLEOTIDE SEQUENCE</scope>
    <source>
        <strain evidence="3">USDA</strain>
    </source>
</reference>
<feature type="compositionally biased region" description="Basic and acidic residues" evidence="1">
    <location>
        <begin position="464"/>
        <end position="473"/>
    </location>
</feature>
<dbReference type="CDD" id="cd22110">
    <property type="entry name" value="F-box_FBXO42"/>
    <property type="match status" value="1"/>
</dbReference>
<evidence type="ECO:0000256" key="1">
    <source>
        <dbReference type="SAM" id="MobiDB-lite"/>
    </source>
</evidence>
<dbReference type="PANTHER" id="PTHR46432:SF1">
    <property type="entry name" value="F-BOX ONLY PROTEIN 42"/>
    <property type="match status" value="1"/>
</dbReference>
<evidence type="ECO:0000313" key="4">
    <source>
        <dbReference type="EnsemblMetazoa" id="PHUM586220-PA"/>
    </source>
</evidence>
<feature type="region of interest" description="Disordered" evidence="1">
    <location>
        <begin position="464"/>
        <end position="498"/>
    </location>
</feature>
<dbReference type="AlphaFoldDB" id="E0W278"/>
<protein>
    <submittedName>
        <fullName evidence="3 4">F-box protein, putative</fullName>
    </submittedName>
</protein>
<dbReference type="InParanoid" id="E0W278"/>
<dbReference type="Proteomes" id="UP000009046">
    <property type="component" value="Unassembled WGS sequence"/>
</dbReference>
<sequence>MEIISPLENLGGKNINDLPDEVLEYILSLISPYYDSDSCKLVSKRWWRTVNNVRHHAKCALYRSVLNSDVLWQSLVPSNSDSIITKRYSHAACYCDNFMYVFGGCTPRCTTFNDIWALDLNKKAWLRPNATGTYPSPKACATLCRYNKSLVLFGGWTHPPSYPLHQTLKLFNELHIYNTTSNKWSVFHSTISPPPMAGHSATIHGNVMVVFGGLQRGDTISNHIWCYNFETECWSQPETTDPKPKTRYGQSQIYIDNNNFLIIGGCEGPNSILDDVWLLTITDNVWVWKQLKVNNPQWAAPHLWCHPACKVDDVVVVLSRGTSQSVSHYSSSSNIDNESILMDNSIPPDVVSRVTSHGMLPYVKDKNVNGKRGSLGKINKSMDEPGTSSSSSSGGNSVSSPVQNIEKNYPKPVYQDCEPHSSGNCSSRMNVDFQMAAFRDQNLKSKNRLKQLECLKRMEEKYKNSFKEDDNKKKTNGKNNGSKDPNPGPPGGSLNSNNKINMYVMDISEVLTEKACVSWRPQKSNPNAPGENMLHSLVLGRGELIMFGGVQNNPIIAFPVSSHKCVTNSTHIITAPHNII</sequence>
<dbReference type="SUPFAM" id="SSF117281">
    <property type="entry name" value="Kelch motif"/>
    <property type="match status" value="1"/>
</dbReference>
<name>E0W278_PEDHC</name>
<dbReference type="EnsemblMetazoa" id="PHUM586220-RA">
    <property type="protein sequence ID" value="PHUM586220-PA"/>
    <property type="gene ID" value="PHUM586220"/>
</dbReference>
<organism>
    <name type="scientific">Pediculus humanus subsp. corporis</name>
    <name type="common">Body louse</name>
    <dbReference type="NCBI Taxonomy" id="121224"/>
    <lineage>
        <taxon>Eukaryota</taxon>
        <taxon>Metazoa</taxon>
        <taxon>Ecdysozoa</taxon>
        <taxon>Arthropoda</taxon>
        <taxon>Hexapoda</taxon>
        <taxon>Insecta</taxon>
        <taxon>Pterygota</taxon>
        <taxon>Neoptera</taxon>
        <taxon>Paraneoptera</taxon>
        <taxon>Psocodea</taxon>
        <taxon>Troctomorpha</taxon>
        <taxon>Phthiraptera</taxon>
        <taxon>Anoplura</taxon>
        <taxon>Pediculidae</taxon>
        <taxon>Pediculus</taxon>
    </lineage>
</organism>
<dbReference type="InterPro" id="IPR036047">
    <property type="entry name" value="F-box-like_dom_sf"/>
</dbReference>
<dbReference type="SMART" id="SM00256">
    <property type="entry name" value="FBOX"/>
    <property type="match status" value="1"/>
</dbReference>
<dbReference type="Pfam" id="PF13415">
    <property type="entry name" value="Beta-prop_FBX42"/>
    <property type="match status" value="1"/>
</dbReference>
<dbReference type="FunCoup" id="E0W278">
    <property type="interactions" value="329"/>
</dbReference>
<dbReference type="EMBL" id="DS235874">
    <property type="protein sequence ID" value="EEB19734.1"/>
    <property type="molecule type" value="Genomic_DNA"/>
</dbReference>
<dbReference type="eggNOG" id="KOG0379">
    <property type="taxonomic scope" value="Eukaryota"/>
</dbReference>
<dbReference type="GeneID" id="8232641"/>
<dbReference type="GO" id="GO:1990756">
    <property type="term" value="F:ubiquitin-like ligase-substrate adaptor activity"/>
    <property type="evidence" value="ECO:0007669"/>
    <property type="project" value="TreeGrafter"/>
</dbReference>
<feature type="compositionally biased region" description="Low complexity" evidence="1">
    <location>
        <begin position="386"/>
        <end position="400"/>
    </location>
</feature>
<evidence type="ECO:0000313" key="5">
    <source>
        <dbReference type="Proteomes" id="UP000009046"/>
    </source>
</evidence>
<dbReference type="OrthoDB" id="9973021at2759"/>
<reference evidence="3" key="2">
    <citation type="submission" date="2007-04" db="EMBL/GenBank/DDBJ databases">
        <title>The genome of the human body louse.</title>
        <authorList>
            <consortium name="The Human Body Louse Genome Consortium"/>
            <person name="Kirkness E."/>
            <person name="Walenz B."/>
            <person name="Hass B."/>
            <person name="Bruggner R."/>
            <person name="Strausberg R."/>
        </authorList>
    </citation>
    <scope>NUCLEOTIDE SEQUENCE</scope>
    <source>
        <strain evidence="3">USDA</strain>
    </source>
</reference>
<feature type="region of interest" description="Disordered" evidence="1">
    <location>
        <begin position="362"/>
        <end position="404"/>
    </location>
</feature>
<dbReference type="HOGENOM" id="CLU_027455_0_0_1"/>
<dbReference type="SUPFAM" id="SSF81383">
    <property type="entry name" value="F-box domain"/>
    <property type="match status" value="1"/>
</dbReference>
<dbReference type="RefSeq" id="XP_002432472.1">
    <property type="nucleotide sequence ID" value="XM_002432427.1"/>
</dbReference>
<dbReference type="Gene3D" id="1.20.1280.50">
    <property type="match status" value="1"/>
</dbReference>
<feature type="domain" description="F-box" evidence="2">
    <location>
        <begin position="12"/>
        <end position="65"/>
    </location>
</feature>
<dbReference type="InterPro" id="IPR052821">
    <property type="entry name" value="F-box_only_SRC"/>
</dbReference>
<dbReference type="EMBL" id="AAZO01007144">
    <property type="status" value="NOT_ANNOTATED_CDS"/>
    <property type="molecule type" value="Genomic_DNA"/>
</dbReference>
<reference evidence="4" key="3">
    <citation type="submission" date="2021-02" db="UniProtKB">
        <authorList>
            <consortium name="EnsemblMetazoa"/>
        </authorList>
    </citation>
    <scope>IDENTIFICATION</scope>
    <source>
        <strain evidence="4">USDA</strain>
    </source>
</reference>
<dbReference type="KEGG" id="phu:Phum_PHUM586220"/>
<dbReference type="Pfam" id="PF00646">
    <property type="entry name" value="F-box"/>
    <property type="match status" value="1"/>
</dbReference>
<keyword evidence="5" id="KW-1185">Reference proteome</keyword>
<dbReference type="PROSITE" id="PS50181">
    <property type="entry name" value="FBOX"/>
    <property type="match status" value="1"/>
</dbReference>
<gene>
    <name evidence="4" type="primary">8232641</name>
    <name evidence="3" type="ORF">Phum_PHUM586220</name>
</gene>
<dbReference type="CTD" id="8232641"/>
<accession>E0W278</accession>
<dbReference type="GO" id="GO:0019005">
    <property type="term" value="C:SCF ubiquitin ligase complex"/>
    <property type="evidence" value="ECO:0007669"/>
    <property type="project" value="TreeGrafter"/>
</dbReference>
<dbReference type="InterPro" id="IPR015915">
    <property type="entry name" value="Kelch-typ_b-propeller"/>
</dbReference>
<proteinExistence type="predicted"/>
<dbReference type="PANTHER" id="PTHR46432">
    <property type="entry name" value="F-BOX ONLY PROTEIN 42"/>
    <property type="match status" value="1"/>
</dbReference>
<evidence type="ECO:0000259" key="2">
    <source>
        <dbReference type="PROSITE" id="PS50181"/>
    </source>
</evidence>
<dbReference type="VEuPathDB" id="VectorBase:PHUM586220"/>
<dbReference type="OMA" id="VNSNDTW"/>
<dbReference type="InterPro" id="IPR001810">
    <property type="entry name" value="F-box_dom"/>
</dbReference>